<dbReference type="Proteomes" id="UP000651977">
    <property type="component" value="Unassembled WGS sequence"/>
</dbReference>
<dbReference type="InterPro" id="IPR042184">
    <property type="entry name" value="YqeY/Aim41_N"/>
</dbReference>
<dbReference type="PANTHER" id="PTHR28055:SF1">
    <property type="entry name" value="ALTERED INHERITANCE OF MITOCHONDRIA PROTEIN 41, MITOCHONDRIAL"/>
    <property type="match status" value="1"/>
</dbReference>
<proteinExistence type="predicted"/>
<reference evidence="2" key="1">
    <citation type="journal article" date="2019" name="Int. J. Syst. Evol. Microbiol.">
        <title>The Global Catalogue of Microorganisms (GCM) 10K type strain sequencing project: providing services to taxonomists for standard genome sequencing and annotation.</title>
        <authorList>
            <consortium name="The Broad Institute Genomics Platform"/>
            <consortium name="The Broad Institute Genome Sequencing Center for Infectious Disease"/>
            <person name="Wu L."/>
            <person name="Ma J."/>
        </authorList>
    </citation>
    <scope>NUCLEOTIDE SEQUENCE [LARGE SCALE GENOMIC DNA]</scope>
    <source>
        <strain evidence="2">CGMCC 1.10131</strain>
    </source>
</reference>
<dbReference type="Gene3D" id="1.10.1510.10">
    <property type="entry name" value="Uncharacterised protein YqeY/AIM41 PF09424, N-terminal domain"/>
    <property type="match status" value="1"/>
</dbReference>
<dbReference type="PANTHER" id="PTHR28055">
    <property type="entry name" value="ALTERED INHERITANCE OF MITOCHONDRIA PROTEIN 41, MITOCHONDRIAL"/>
    <property type="match status" value="1"/>
</dbReference>
<sequence length="147" mass="16062">MSLKATLQEEQKAAMRAKDKFRLGTLRMLLAAVKQVEVDERITLDDERILSIIVKQVKQRKDAAEQFLAAERQDLADKELAEIEILEAFLPKALSEQEVASLIEAAIAQSGAAGMQDMGKVMGILKPQVQGRADMGAISAAVRSKLA</sequence>
<gene>
    <name evidence="1" type="ORF">GCM10007414_18880</name>
</gene>
<dbReference type="SUPFAM" id="SSF89095">
    <property type="entry name" value="GatB/YqeY motif"/>
    <property type="match status" value="1"/>
</dbReference>
<dbReference type="InterPro" id="IPR003789">
    <property type="entry name" value="Asn/Gln_tRNA_amidoTrase-B-like"/>
</dbReference>
<evidence type="ECO:0000313" key="1">
    <source>
        <dbReference type="EMBL" id="GGB05744.1"/>
    </source>
</evidence>
<organism evidence="1 2">
    <name type="scientific">Agarivorans gilvus</name>
    <dbReference type="NCBI Taxonomy" id="680279"/>
    <lineage>
        <taxon>Bacteria</taxon>
        <taxon>Pseudomonadati</taxon>
        <taxon>Pseudomonadota</taxon>
        <taxon>Gammaproteobacteria</taxon>
        <taxon>Alteromonadales</taxon>
        <taxon>Alteromonadaceae</taxon>
        <taxon>Agarivorans</taxon>
    </lineage>
</organism>
<dbReference type="Gene3D" id="1.10.10.410">
    <property type="match status" value="1"/>
</dbReference>
<name>A0ABQ1I1G3_9ALTE</name>
<dbReference type="InterPro" id="IPR023168">
    <property type="entry name" value="GatB_Yqey_C_2"/>
</dbReference>
<dbReference type="Pfam" id="PF09424">
    <property type="entry name" value="YqeY"/>
    <property type="match status" value="1"/>
</dbReference>
<dbReference type="RefSeq" id="WP_055734217.1">
    <property type="nucleotide sequence ID" value="NZ_BMDY01000009.1"/>
</dbReference>
<evidence type="ECO:0000313" key="2">
    <source>
        <dbReference type="Proteomes" id="UP000651977"/>
    </source>
</evidence>
<protein>
    <submittedName>
        <fullName evidence="1">Aspartyl-tRNA amidotransferase subunit B</fullName>
    </submittedName>
</protein>
<dbReference type="InterPro" id="IPR019004">
    <property type="entry name" value="YqeY/Aim41"/>
</dbReference>
<accession>A0ABQ1I1G3</accession>
<keyword evidence="2" id="KW-1185">Reference proteome</keyword>
<comment type="caution">
    <text evidence="1">The sequence shown here is derived from an EMBL/GenBank/DDBJ whole genome shotgun (WGS) entry which is preliminary data.</text>
</comment>
<dbReference type="EMBL" id="BMDY01000009">
    <property type="protein sequence ID" value="GGB05744.1"/>
    <property type="molecule type" value="Genomic_DNA"/>
</dbReference>